<dbReference type="EMBL" id="CACVKT020008954">
    <property type="protein sequence ID" value="CAC5418909.1"/>
    <property type="molecule type" value="Genomic_DNA"/>
</dbReference>
<gene>
    <name evidence="5" type="ORF">MCOR_51306</name>
</gene>
<dbReference type="SUPFAM" id="SSF48452">
    <property type="entry name" value="TPR-like"/>
    <property type="match status" value="1"/>
</dbReference>
<dbReference type="Gene3D" id="1.10.1410.40">
    <property type="match status" value="1"/>
</dbReference>
<comment type="similarity">
    <text evidence="1">Belongs to the mab-21 family.</text>
</comment>
<dbReference type="InterPro" id="IPR046903">
    <property type="entry name" value="Mab-21-like_nuc_Trfase"/>
</dbReference>
<feature type="domain" description="Mab-21-like HhH/H2TH-like" evidence="4">
    <location>
        <begin position="291"/>
        <end position="355"/>
    </location>
</feature>
<dbReference type="PANTHER" id="PTHR10656">
    <property type="entry name" value="CELL FATE DETERMINING PROTEIN MAB21-RELATED"/>
    <property type="match status" value="1"/>
</dbReference>
<dbReference type="PANTHER" id="PTHR10656:SF69">
    <property type="entry name" value="MAB-21-LIKE HHH_H2TH-LIKE DOMAIN-CONTAINING PROTEIN"/>
    <property type="match status" value="1"/>
</dbReference>
<evidence type="ECO:0000313" key="6">
    <source>
        <dbReference type="Proteomes" id="UP000507470"/>
    </source>
</evidence>
<dbReference type="InterPro" id="IPR046906">
    <property type="entry name" value="Mab-21_HhH/H2TH-like"/>
</dbReference>
<evidence type="ECO:0000256" key="1">
    <source>
        <dbReference type="ARBA" id="ARBA00008307"/>
    </source>
</evidence>
<dbReference type="Pfam" id="PF20266">
    <property type="entry name" value="Mab-21_C"/>
    <property type="match status" value="1"/>
</dbReference>
<keyword evidence="2" id="KW-1133">Transmembrane helix</keyword>
<dbReference type="Proteomes" id="UP000507470">
    <property type="component" value="Unassembled WGS sequence"/>
</dbReference>
<name>A0A6J8EDT1_MYTCO</name>
<evidence type="ECO:0000313" key="5">
    <source>
        <dbReference type="EMBL" id="CAC5418909.1"/>
    </source>
</evidence>
<evidence type="ECO:0000259" key="4">
    <source>
        <dbReference type="Pfam" id="PF20266"/>
    </source>
</evidence>
<sequence>MEDIKYISDIISKALHLEGLGISRKNANIHKNRIHSIDEFYFAQSEILRQYHGGSSAEGTSTIESDLDKMMVVPGVIVCSDIDTIQKMNCHIFGMNSNNCRPGFTTLTPVHIENSDNDLFQMYQKDIRDLPEKDERGNLLFSSEKFHQFLLDIPANILPDKRALPTHYRHGPAATCVEADSHGYIAGKSGTEIEIDFSHGLLMEEWPEEAKEWITRQRNYCWPGKDLVEKISNFDCHLVPVGDKSSNHQHLEWRISFLLCELELVWSFSDIQIQLYFLLKRIVKLEIESLYPDQLSSYHMKTAVYWYSETDDITQWTGYDLLELVKRCLMFVSCCIEKGELQHYFHRKRNLLFEKFIDAKGKLVVLNKIKQLTKNVLPIVIKLLNQPYLEGAWTKSSGDPESLFKQVFSVFISMVESEIETLCRQWKYFEAEKASDIDKDFFCFLIQFLALRLGISFQKESLKDKNSIHFEMLRKDSEVFVLKGFDVTLSADDVSFVPYPVKFECILVQNEFDGFIVIHPVVYMYFIMTIAFYKSGNFSKALENLQKLDTSVDEAKGGMQRFRALNLLGYCNFLVGRFEASYKYYIASIEETYAFGNFQNAAIYHIIIMIFYLKMLGKIEF</sequence>
<keyword evidence="2" id="KW-0472">Membrane</keyword>
<evidence type="ECO:0000259" key="3">
    <source>
        <dbReference type="Pfam" id="PF03281"/>
    </source>
</evidence>
<dbReference type="InterPro" id="IPR011990">
    <property type="entry name" value="TPR-like_helical_dom_sf"/>
</dbReference>
<feature type="transmembrane region" description="Helical" evidence="2">
    <location>
        <begin position="593"/>
        <end position="613"/>
    </location>
</feature>
<proteinExistence type="inferred from homology"/>
<keyword evidence="6" id="KW-1185">Reference proteome</keyword>
<keyword evidence="2" id="KW-0812">Transmembrane</keyword>
<protein>
    <submittedName>
        <fullName evidence="5">Uncharacterized protein</fullName>
    </submittedName>
</protein>
<organism evidence="5 6">
    <name type="scientific">Mytilus coruscus</name>
    <name type="common">Sea mussel</name>
    <dbReference type="NCBI Taxonomy" id="42192"/>
    <lineage>
        <taxon>Eukaryota</taxon>
        <taxon>Metazoa</taxon>
        <taxon>Spiralia</taxon>
        <taxon>Lophotrochozoa</taxon>
        <taxon>Mollusca</taxon>
        <taxon>Bivalvia</taxon>
        <taxon>Autobranchia</taxon>
        <taxon>Pteriomorphia</taxon>
        <taxon>Mytilida</taxon>
        <taxon>Mytiloidea</taxon>
        <taxon>Mytilidae</taxon>
        <taxon>Mytilinae</taxon>
        <taxon>Mytilus</taxon>
    </lineage>
</organism>
<feature type="transmembrane region" description="Helical" evidence="2">
    <location>
        <begin position="514"/>
        <end position="533"/>
    </location>
</feature>
<dbReference type="AlphaFoldDB" id="A0A6J8EDT1"/>
<dbReference type="InterPro" id="IPR024810">
    <property type="entry name" value="MAB21L/cGLR"/>
</dbReference>
<dbReference type="Pfam" id="PF03281">
    <property type="entry name" value="Mab-21"/>
    <property type="match status" value="1"/>
</dbReference>
<reference evidence="5 6" key="1">
    <citation type="submission" date="2020-06" db="EMBL/GenBank/DDBJ databases">
        <authorList>
            <person name="Li R."/>
            <person name="Bekaert M."/>
        </authorList>
    </citation>
    <scope>NUCLEOTIDE SEQUENCE [LARGE SCALE GENOMIC DNA]</scope>
    <source>
        <strain evidence="6">wild</strain>
    </source>
</reference>
<evidence type="ECO:0000256" key="2">
    <source>
        <dbReference type="SAM" id="Phobius"/>
    </source>
</evidence>
<dbReference type="OrthoDB" id="6060960at2759"/>
<feature type="domain" description="Mab-21-like nucleotidyltransferase" evidence="3">
    <location>
        <begin position="137"/>
        <end position="264"/>
    </location>
</feature>
<accession>A0A6J8EDT1</accession>
<dbReference type="SMART" id="SM01265">
    <property type="entry name" value="Mab-21"/>
    <property type="match status" value="1"/>
</dbReference>